<protein>
    <submittedName>
        <fullName evidence="1">Uncharacterized protein</fullName>
    </submittedName>
</protein>
<evidence type="ECO:0000313" key="2">
    <source>
        <dbReference type="Proteomes" id="UP000554482"/>
    </source>
</evidence>
<gene>
    <name evidence="1" type="ORF">FRX31_025720</name>
</gene>
<dbReference type="OrthoDB" id="1747252at2759"/>
<dbReference type="Proteomes" id="UP000554482">
    <property type="component" value="Unassembled WGS sequence"/>
</dbReference>
<name>A0A7J6VIE4_THATH</name>
<proteinExistence type="predicted"/>
<evidence type="ECO:0000313" key="1">
    <source>
        <dbReference type="EMBL" id="KAF5184693.1"/>
    </source>
</evidence>
<accession>A0A7J6VIE4</accession>
<feature type="non-terminal residue" evidence="1">
    <location>
        <position position="1"/>
    </location>
</feature>
<dbReference type="AlphaFoldDB" id="A0A7J6VIE4"/>
<keyword evidence="2" id="KW-1185">Reference proteome</keyword>
<dbReference type="InterPro" id="IPR023674">
    <property type="entry name" value="Ribosomal_uL1-like"/>
</dbReference>
<dbReference type="EMBL" id="JABWDY010031749">
    <property type="protein sequence ID" value="KAF5184693.1"/>
    <property type="molecule type" value="Genomic_DNA"/>
</dbReference>
<organism evidence="1 2">
    <name type="scientific">Thalictrum thalictroides</name>
    <name type="common">Rue-anemone</name>
    <name type="synonym">Anemone thalictroides</name>
    <dbReference type="NCBI Taxonomy" id="46969"/>
    <lineage>
        <taxon>Eukaryota</taxon>
        <taxon>Viridiplantae</taxon>
        <taxon>Streptophyta</taxon>
        <taxon>Embryophyta</taxon>
        <taxon>Tracheophyta</taxon>
        <taxon>Spermatophyta</taxon>
        <taxon>Magnoliopsida</taxon>
        <taxon>Ranunculales</taxon>
        <taxon>Ranunculaceae</taxon>
        <taxon>Thalictroideae</taxon>
        <taxon>Thalictrum</taxon>
    </lineage>
</organism>
<dbReference type="Gene3D" id="3.30.190.20">
    <property type="match status" value="1"/>
</dbReference>
<dbReference type="SUPFAM" id="SSF56808">
    <property type="entry name" value="Ribosomal protein L1"/>
    <property type="match status" value="1"/>
</dbReference>
<comment type="caution">
    <text evidence="1">The sequence shown here is derived from an EMBL/GenBank/DDBJ whole genome shotgun (WGS) entry which is preliminary data.</text>
</comment>
<reference evidence="1 2" key="1">
    <citation type="submission" date="2020-06" db="EMBL/GenBank/DDBJ databases">
        <title>Transcriptomic and genomic resources for Thalictrum thalictroides and T. hernandezii: Facilitating candidate gene discovery in an emerging model plant lineage.</title>
        <authorList>
            <person name="Arias T."/>
            <person name="Riano-Pachon D.M."/>
            <person name="Di Stilio V.S."/>
        </authorList>
    </citation>
    <scope>NUCLEOTIDE SEQUENCE [LARGE SCALE GENOMIC DNA]</scope>
    <source>
        <strain evidence="2">cv. WT478/WT964</strain>
        <tissue evidence="1">Leaves</tissue>
    </source>
</reference>
<sequence length="85" mass="9293">IDKNAIVHVGLGKVSFTEETLQENVGAFVNFLSLAKPVGLKKNGSWVPSFNTIPIIGCRSLQQIETKMILCHDCVGDGLWVHSNQ</sequence>